<evidence type="ECO:0000256" key="7">
    <source>
        <dbReference type="ARBA" id="ARBA00022694"/>
    </source>
</evidence>
<keyword evidence="6 13" id="KW-0808">Transferase</keyword>
<keyword evidence="17" id="KW-1185">Reference proteome</keyword>
<dbReference type="InterPro" id="IPR006070">
    <property type="entry name" value="Sua5-like_dom"/>
</dbReference>
<feature type="binding site" evidence="14">
    <location>
        <position position="168"/>
    </location>
    <ligand>
        <name>ATP</name>
        <dbReference type="ChEBI" id="CHEBI:30616"/>
    </ligand>
</feature>
<evidence type="ECO:0000313" key="16">
    <source>
        <dbReference type="EMBL" id="SEN51118.1"/>
    </source>
</evidence>
<dbReference type="NCBIfam" id="TIGR00057">
    <property type="entry name" value="L-threonylcarbamoyladenylate synthase"/>
    <property type="match status" value="1"/>
</dbReference>
<feature type="binding site" evidence="14">
    <location>
        <position position="166"/>
    </location>
    <ligand>
        <name>L-threonine</name>
        <dbReference type="ChEBI" id="CHEBI:57926"/>
    </ligand>
</feature>
<dbReference type="FunFam" id="3.90.870.10:FF:000009">
    <property type="entry name" value="Threonylcarbamoyl-AMP synthase, putative"/>
    <property type="match status" value="1"/>
</dbReference>
<evidence type="ECO:0000256" key="11">
    <source>
        <dbReference type="ARBA" id="ARBA00029774"/>
    </source>
</evidence>
<organism evidence="16 17">
    <name type="scientific">Peptostreptococcus russellii</name>
    <dbReference type="NCBI Taxonomy" id="215200"/>
    <lineage>
        <taxon>Bacteria</taxon>
        <taxon>Bacillati</taxon>
        <taxon>Bacillota</taxon>
        <taxon>Clostridia</taxon>
        <taxon>Peptostreptococcales</taxon>
        <taxon>Peptostreptococcaceae</taxon>
        <taxon>Peptostreptococcus</taxon>
    </lineage>
</organism>
<keyword evidence="5 13" id="KW-0963">Cytoplasm</keyword>
<dbReference type="Gene3D" id="3.40.50.11030">
    <property type="entry name" value="Threonylcarbamoyl-AMP synthase, C-terminal domain"/>
    <property type="match status" value="1"/>
</dbReference>
<dbReference type="EC" id="2.7.7.87" evidence="3 13"/>
<dbReference type="GO" id="GO:0061710">
    <property type="term" value="F:L-threonylcarbamoyladenylate synthase"/>
    <property type="evidence" value="ECO:0007669"/>
    <property type="project" value="UniProtKB-EC"/>
</dbReference>
<evidence type="ECO:0000313" key="17">
    <source>
        <dbReference type="Proteomes" id="UP000199512"/>
    </source>
</evidence>
<dbReference type="InterPro" id="IPR005145">
    <property type="entry name" value="Sua5_C"/>
</dbReference>
<comment type="subcellular location">
    <subcellularLocation>
        <location evidence="1 13">Cytoplasm</location>
    </subcellularLocation>
</comment>
<feature type="binding site" evidence="14">
    <location>
        <position position="261"/>
    </location>
    <ligand>
        <name>ATP</name>
        <dbReference type="ChEBI" id="CHEBI:30616"/>
    </ligand>
</feature>
<evidence type="ECO:0000256" key="10">
    <source>
        <dbReference type="ARBA" id="ARBA00022840"/>
    </source>
</evidence>
<dbReference type="PANTHER" id="PTHR17490:SF16">
    <property type="entry name" value="THREONYLCARBAMOYL-AMP SYNTHASE"/>
    <property type="match status" value="1"/>
</dbReference>
<keyword evidence="8 13" id="KW-0548">Nucleotidyltransferase</keyword>
<dbReference type="PIRSF" id="PIRSF004930">
    <property type="entry name" value="Tln_factor_SUA5"/>
    <property type="match status" value="1"/>
</dbReference>
<evidence type="ECO:0000256" key="14">
    <source>
        <dbReference type="PIRSR" id="PIRSR004930-1"/>
    </source>
</evidence>
<evidence type="ECO:0000256" key="9">
    <source>
        <dbReference type="ARBA" id="ARBA00022741"/>
    </source>
</evidence>
<dbReference type="InterPro" id="IPR050156">
    <property type="entry name" value="TC-AMP_synthase_SUA5"/>
</dbReference>
<dbReference type="PANTHER" id="PTHR17490">
    <property type="entry name" value="SUA5"/>
    <property type="match status" value="1"/>
</dbReference>
<evidence type="ECO:0000259" key="15">
    <source>
        <dbReference type="PROSITE" id="PS51163"/>
    </source>
</evidence>
<dbReference type="InterPro" id="IPR010923">
    <property type="entry name" value="T(6)A37_SUA5"/>
</dbReference>
<evidence type="ECO:0000256" key="4">
    <source>
        <dbReference type="ARBA" id="ARBA00015492"/>
    </source>
</evidence>
<keyword evidence="7 13" id="KW-0819">tRNA processing</keyword>
<feature type="binding site" evidence="14">
    <location>
        <position position="142"/>
    </location>
    <ligand>
        <name>L-threonine</name>
        <dbReference type="ChEBI" id="CHEBI:57926"/>
    </ligand>
</feature>
<feature type="binding site" evidence="14">
    <location>
        <position position="176"/>
    </location>
    <ligand>
        <name>ATP</name>
        <dbReference type="ChEBI" id="CHEBI:30616"/>
    </ligand>
</feature>
<evidence type="ECO:0000256" key="5">
    <source>
        <dbReference type="ARBA" id="ARBA00022490"/>
    </source>
</evidence>
<feature type="binding site" evidence="14">
    <location>
        <position position="206"/>
    </location>
    <ligand>
        <name>L-threonine</name>
        <dbReference type="ChEBI" id="CHEBI:57926"/>
    </ligand>
</feature>
<dbReference type="Proteomes" id="UP000199512">
    <property type="component" value="Unassembled WGS sequence"/>
</dbReference>
<feature type="binding site" evidence="14">
    <location>
        <position position="60"/>
    </location>
    <ligand>
        <name>L-threonine</name>
        <dbReference type="ChEBI" id="CHEBI:57926"/>
    </ligand>
</feature>
<dbReference type="Pfam" id="PF03481">
    <property type="entry name" value="Sua5_C"/>
    <property type="match status" value="1"/>
</dbReference>
<evidence type="ECO:0000256" key="13">
    <source>
        <dbReference type="PIRNR" id="PIRNR004930"/>
    </source>
</evidence>
<dbReference type="GO" id="GO:0000049">
    <property type="term" value="F:tRNA binding"/>
    <property type="evidence" value="ECO:0007669"/>
    <property type="project" value="TreeGrafter"/>
</dbReference>
<dbReference type="InterPro" id="IPR038385">
    <property type="entry name" value="Sua5/YwlC_C"/>
</dbReference>
<gene>
    <name evidence="16" type="ORF">SAMN05216454_10517</name>
</gene>
<dbReference type="EMBL" id="FODF01000005">
    <property type="protein sequence ID" value="SEN51118.1"/>
    <property type="molecule type" value="Genomic_DNA"/>
</dbReference>
<proteinExistence type="inferred from homology"/>
<feature type="binding site" evidence="14">
    <location>
        <position position="83"/>
    </location>
    <ligand>
        <name>ATP</name>
        <dbReference type="ChEBI" id="CHEBI:30616"/>
    </ligand>
</feature>
<evidence type="ECO:0000256" key="1">
    <source>
        <dbReference type="ARBA" id="ARBA00004496"/>
    </source>
</evidence>
<evidence type="ECO:0000256" key="12">
    <source>
        <dbReference type="ARBA" id="ARBA00048366"/>
    </source>
</evidence>
<dbReference type="GO" id="GO:0008033">
    <property type="term" value="P:tRNA processing"/>
    <property type="evidence" value="ECO:0007669"/>
    <property type="project" value="UniProtKB-KW"/>
</dbReference>
<evidence type="ECO:0000256" key="3">
    <source>
        <dbReference type="ARBA" id="ARBA00012584"/>
    </source>
</evidence>
<feature type="binding site" evidence="14">
    <location>
        <position position="87"/>
    </location>
    <ligand>
        <name>ATP</name>
        <dbReference type="ChEBI" id="CHEBI:30616"/>
    </ligand>
</feature>
<dbReference type="InterPro" id="IPR017945">
    <property type="entry name" value="DHBP_synth_RibB-like_a/b_dom"/>
</dbReference>
<dbReference type="PROSITE" id="PS51163">
    <property type="entry name" value="YRDC"/>
    <property type="match status" value="1"/>
</dbReference>
<evidence type="ECO:0000256" key="2">
    <source>
        <dbReference type="ARBA" id="ARBA00007663"/>
    </source>
</evidence>
<comment type="similarity">
    <text evidence="2 13">Belongs to the SUA5 family.</text>
</comment>
<evidence type="ECO:0000256" key="8">
    <source>
        <dbReference type="ARBA" id="ARBA00022695"/>
    </source>
</evidence>
<feature type="binding site" evidence="14">
    <location>
        <position position="92"/>
    </location>
    <ligand>
        <name>L-threonine</name>
        <dbReference type="ChEBI" id="CHEBI:57926"/>
    </ligand>
</feature>
<comment type="function">
    <text evidence="13">Required for the formation of a threonylcarbamoyl group on adenosine at position 37 (t(6)A37) in tRNAs that read codons beginning with adenine.</text>
</comment>
<comment type="catalytic activity">
    <reaction evidence="12 13">
        <text>L-threonine + hydrogencarbonate + ATP = L-threonylcarbamoyladenylate + diphosphate + H2O</text>
        <dbReference type="Rhea" id="RHEA:36407"/>
        <dbReference type="ChEBI" id="CHEBI:15377"/>
        <dbReference type="ChEBI" id="CHEBI:17544"/>
        <dbReference type="ChEBI" id="CHEBI:30616"/>
        <dbReference type="ChEBI" id="CHEBI:33019"/>
        <dbReference type="ChEBI" id="CHEBI:57926"/>
        <dbReference type="ChEBI" id="CHEBI:73682"/>
        <dbReference type="EC" id="2.7.7.87"/>
    </reaction>
</comment>
<sequence length="369" mass="40909">MDWCSYITVYSKGGWQPIKTATDMETIIKTIDPKNIDMDIIEEFGKMLADGKTVIFPTETVYGLGANALDEDAAAKIYEAKGRPSDNPLLVHISDKEDLDALVEDVDERAKVLIDKFWPGPLTIVFNKKEIIPDRTSGGLNTVAIRMPSDEIARKLIRASKVPIAAPSANISGKPSPTKAEHIINDMEGRVDAILVGEDCNYGVESTIIDLSGECPLVLRPGCITLEMLREVLGKVEIDPSIMNKDDNRKAKAPGMKYKHYSPNAEVYIVVGENEKRIKKINELIEENSQKGLKTGVLCMKHNSSRYNAKTFDLGESYEEAAHKLFDELINLDNMGIDIAYAENFEEKGVGVAIMNRLKKSAAYRIIEA</sequence>
<accession>A0A1H8H6K3</accession>
<dbReference type="AlphaFoldDB" id="A0A1H8H6K3"/>
<feature type="binding site" evidence="14">
    <location>
        <position position="220"/>
    </location>
    <ligand>
        <name>ATP</name>
        <dbReference type="ChEBI" id="CHEBI:30616"/>
    </ligand>
</feature>
<evidence type="ECO:0000256" key="6">
    <source>
        <dbReference type="ARBA" id="ARBA00022679"/>
    </source>
</evidence>
<protein>
    <recommendedName>
        <fullName evidence="4 13">Threonylcarbamoyl-AMP synthase</fullName>
        <shortName evidence="13">TC-AMP synthase</shortName>
        <ecNumber evidence="3 13">2.7.7.87</ecNumber>
    </recommendedName>
    <alternativeName>
        <fullName evidence="11 13">L-threonylcarbamoyladenylate synthase</fullName>
    </alternativeName>
</protein>
<feature type="domain" description="YrdC-like" evidence="15">
    <location>
        <begin position="38"/>
        <end position="224"/>
    </location>
</feature>
<dbReference type="GO" id="GO:0005737">
    <property type="term" value="C:cytoplasm"/>
    <property type="evidence" value="ECO:0007669"/>
    <property type="project" value="UniProtKB-SubCell"/>
</dbReference>
<dbReference type="GO" id="GO:0005524">
    <property type="term" value="F:ATP binding"/>
    <property type="evidence" value="ECO:0007669"/>
    <property type="project" value="UniProtKB-UniRule"/>
</dbReference>
<dbReference type="GO" id="GO:0006450">
    <property type="term" value="P:regulation of translational fidelity"/>
    <property type="evidence" value="ECO:0007669"/>
    <property type="project" value="TreeGrafter"/>
</dbReference>
<keyword evidence="10 13" id="KW-0067">ATP-binding</keyword>
<dbReference type="Gene3D" id="3.90.870.10">
    <property type="entry name" value="DHBP synthase"/>
    <property type="match status" value="1"/>
</dbReference>
<dbReference type="Pfam" id="PF01300">
    <property type="entry name" value="Sua5_yciO_yrdC"/>
    <property type="match status" value="1"/>
</dbReference>
<name>A0A1H8H6K3_9FIRM</name>
<dbReference type="STRING" id="215200.SAMN05216454_10517"/>
<keyword evidence="9 13" id="KW-0547">Nucleotide-binding</keyword>
<dbReference type="GO" id="GO:0003725">
    <property type="term" value="F:double-stranded RNA binding"/>
    <property type="evidence" value="ECO:0007669"/>
    <property type="project" value="UniProtKB-UniRule"/>
</dbReference>
<reference evidence="16 17" key="1">
    <citation type="submission" date="2016-10" db="EMBL/GenBank/DDBJ databases">
        <authorList>
            <person name="de Groot N.N."/>
        </authorList>
    </citation>
    <scope>NUCLEOTIDE SEQUENCE [LARGE SCALE GENOMIC DNA]</scope>
    <source>
        <strain evidence="16 17">Calf135</strain>
    </source>
</reference>
<feature type="binding site" evidence="14">
    <location>
        <position position="146"/>
    </location>
    <ligand>
        <name>L-threonine</name>
        <dbReference type="ChEBI" id="CHEBI:57926"/>
    </ligand>
</feature>
<dbReference type="SUPFAM" id="SSF55821">
    <property type="entry name" value="YrdC/RibB"/>
    <property type="match status" value="1"/>
</dbReference>